<gene>
    <name evidence="1" type="ORF">PMALA_045520</name>
</gene>
<dbReference type="EMBL" id="FLQW01003101">
    <property type="protein sequence ID" value="SBS94934.1"/>
    <property type="molecule type" value="Genomic_DNA"/>
</dbReference>
<evidence type="ECO:0000313" key="2">
    <source>
        <dbReference type="Proteomes" id="UP000078597"/>
    </source>
</evidence>
<organism evidence="1 2">
    <name type="scientific">Plasmodium malariae</name>
    <dbReference type="NCBI Taxonomy" id="5858"/>
    <lineage>
        <taxon>Eukaryota</taxon>
        <taxon>Sar</taxon>
        <taxon>Alveolata</taxon>
        <taxon>Apicomplexa</taxon>
        <taxon>Aconoidasida</taxon>
        <taxon>Haemosporida</taxon>
        <taxon>Plasmodiidae</taxon>
        <taxon>Plasmodium</taxon>
        <taxon>Plasmodium (Plasmodium)</taxon>
    </lineage>
</organism>
<proteinExistence type="predicted"/>
<protein>
    <submittedName>
        <fullName evidence="1">Uncharacterized protein</fullName>
    </submittedName>
</protein>
<feature type="non-terminal residue" evidence="1">
    <location>
        <position position="12"/>
    </location>
</feature>
<sequence>MYTSRRVAEAGL</sequence>
<name>A0A1A8WPW6_PLAMA</name>
<accession>A0A1A8WPW6</accession>
<dbReference type="Proteomes" id="UP000078597">
    <property type="component" value="Unassembled WGS sequence"/>
</dbReference>
<reference evidence="2" key="1">
    <citation type="submission" date="2016-05" db="EMBL/GenBank/DDBJ databases">
        <authorList>
            <person name="Naeem Raeece"/>
        </authorList>
    </citation>
    <scope>NUCLEOTIDE SEQUENCE [LARGE SCALE GENOMIC DNA]</scope>
</reference>
<evidence type="ECO:0000313" key="1">
    <source>
        <dbReference type="EMBL" id="SBS94934.1"/>
    </source>
</evidence>